<reference evidence="1" key="1">
    <citation type="submission" date="2018-11" db="EMBL/GenBank/DDBJ databases">
        <authorList>
            <consortium name="Pathogen Informatics"/>
        </authorList>
    </citation>
    <scope>NUCLEOTIDE SEQUENCE</scope>
</reference>
<sequence>MGLQSDHLGQSVCQLLQPTHFSVQTLMSLGAYHHCCLSQTLIDYCCWCRQVKLPKLAPVSEGVDYGNWYRRPRRQHIRANGPDGHQLALLGFATIQCGGHHASAESRLAIDRW</sequence>
<accession>A0A3S5B420</accession>
<comment type="caution">
    <text evidence="1">The sequence shown here is derived from an EMBL/GenBank/DDBJ whole genome shotgun (WGS) entry which is preliminary data.</text>
</comment>
<proteinExistence type="predicted"/>
<name>A0A3S5B420_9PLAT</name>
<keyword evidence="2" id="KW-1185">Reference proteome</keyword>
<evidence type="ECO:0000313" key="1">
    <source>
        <dbReference type="EMBL" id="VEL32967.1"/>
    </source>
</evidence>
<evidence type="ECO:0000313" key="2">
    <source>
        <dbReference type="Proteomes" id="UP000784294"/>
    </source>
</evidence>
<organism evidence="1 2">
    <name type="scientific">Protopolystoma xenopodis</name>
    <dbReference type="NCBI Taxonomy" id="117903"/>
    <lineage>
        <taxon>Eukaryota</taxon>
        <taxon>Metazoa</taxon>
        <taxon>Spiralia</taxon>
        <taxon>Lophotrochozoa</taxon>
        <taxon>Platyhelminthes</taxon>
        <taxon>Monogenea</taxon>
        <taxon>Polyopisthocotylea</taxon>
        <taxon>Polystomatidea</taxon>
        <taxon>Polystomatidae</taxon>
        <taxon>Protopolystoma</taxon>
    </lineage>
</organism>
<gene>
    <name evidence="1" type="ORF">PXEA_LOCUS26407</name>
</gene>
<dbReference type="EMBL" id="CAAALY010244956">
    <property type="protein sequence ID" value="VEL32967.1"/>
    <property type="molecule type" value="Genomic_DNA"/>
</dbReference>
<dbReference type="Proteomes" id="UP000784294">
    <property type="component" value="Unassembled WGS sequence"/>
</dbReference>
<protein>
    <submittedName>
        <fullName evidence="1">Uncharacterized protein</fullName>
    </submittedName>
</protein>
<dbReference type="AlphaFoldDB" id="A0A3S5B420"/>